<name>A0A6J6ZYZ8_9ZZZZ</name>
<dbReference type="EMBL" id="CAFAAQ010000268">
    <property type="protein sequence ID" value="CAB4825672.1"/>
    <property type="molecule type" value="Genomic_DNA"/>
</dbReference>
<reference evidence="2" key="1">
    <citation type="submission" date="2020-05" db="EMBL/GenBank/DDBJ databases">
        <authorList>
            <person name="Chiriac C."/>
            <person name="Salcher M."/>
            <person name="Ghai R."/>
            <person name="Kavagutti S V."/>
        </authorList>
    </citation>
    <scope>NUCLEOTIDE SEQUENCE</scope>
</reference>
<accession>A0A6J6ZYZ8</accession>
<proteinExistence type="predicted"/>
<feature type="region of interest" description="Disordered" evidence="1">
    <location>
        <begin position="1"/>
        <end position="20"/>
    </location>
</feature>
<sequence length="53" mass="5489">MAKLLSSRGGLFSHGEGSESVTPLLVAWVLGAALRAQRRSGVHGSGMCLGKHD</sequence>
<evidence type="ECO:0000256" key="1">
    <source>
        <dbReference type="SAM" id="MobiDB-lite"/>
    </source>
</evidence>
<gene>
    <name evidence="2" type="ORF">UFOPK3046_01999</name>
</gene>
<protein>
    <submittedName>
        <fullName evidence="2">Unannotated protein</fullName>
    </submittedName>
</protein>
<dbReference type="AlphaFoldDB" id="A0A6J6ZYZ8"/>
<evidence type="ECO:0000313" key="2">
    <source>
        <dbReference type="EMBL" id="CAB4825672.1"/>
    </source>
</evidence>
<organism evidence="2">
    <name type="scientific">freshwater metagenome</name>
    <dbReference type="NCBI Taxonomy" id="449393"/>
    <lineage>
        <taxon>unclassified sequences</taxon>
        <taxon>metagenomes</taxon>
        <taxon>ecological metagenomes</taxon>
    </lineage>
</organism>